<evidence type="ECO:0000313" key="2">
    <source>
        <dbReference type="Proteomes" id="UP000789920"/>
    </source>
</evidence>
<name>A0ACA9RCJ1_9GLOM</name>
<accession>A0ACA9RCJ1</accession>
<feature type="non-terminal residue" evidence="1">
    <location>
        <position position="43"/>
    </location>
</feature>
<reference evidence="1" key="1">
    <citation type="submission" date="2021-06" db="EMBL/GenBank/DDBJ databases">
        <authorList>
            <person name="Kallberg Y."/>
            <person name="Tangrot J."/>
            <person name="Rosling A."/>
        </authorList>
    </citation>
    <scope>NUCLEOTIDE SEQUENCE</scope>
    <source>
        <strain evidence="1">MA461A</strain>
    </source>
</reference>
<evidence type="ECO:0000313" key="1">
    <source>
        <dbReference type="EMBL" id="CAG8786581.1"/>
    </source>
</evidence>
<gene>
    <name evidence="1" type="ORF">RPERSI_LOCUS18407</name>
</gene>
<keyword evidence="2" id="KW-1185">Reference proteome</keyword>
<dbReference type="EMBL" id="CAJVQC010048699">
    <property type="protein sequence ID" value="CAG8786581.1"/>
    <property type="molecule type" value="Genomic_DNA"/>
</dbReference>
<protein>
    <submittedName>
        <fullName evidence="1">18602_t:CDS:1</fullName>
    </submittedName>
</protein>
<feature type="non-terminal residue" evidence="1">
    <location>
        <position position="1"/>
    </location>
</feature>
<comment type="caution">
    <text evidence="1">The sequence shown here is derived from an EMBL/GenBank/DDBJ whole genome shotgun (WGS) entry which is preliminary data.</text>
</comment>
<sequence>KVPKLKRLSKNKKQVVTYAKEIGRNKAVATFKLDPSMVGHWIK</sequence>
<organism evidence="1 2">
    <name type="scientific">Racocetra persica</name>
    <dbReference type="NCBI Taxonomy" id="160502"/>
    <lineage>
        <taxon>Eukaryota</taxon>
        <taxon>Fungi</taxon>
        <taxon>Fungi incertae sedis</taxon>
        <taxon>Mucoromycota</taxon>
        <taxon>Glomeromycotina</taxon>
        <taxon>Glomeromycetes</taxon>
        <taxon>Diversisporales</taxon>
        <taxon>Gigasporaceae</taxon>
        <taxon>Racocetra</taxon>
    </lineage>
</organism>
<dbReference type="Proteomes" id="UP000789920">
    <property type="component" value="Unassembled WGS sequence"/>
</dbReference>
<proteinExistence type="predicted"/>